<dbReference type="AlphaFoldDB" id="A0A1S0TZP0"/>
<name>A0A1S0TZP0_LOALO</name>
<dbReference type="KEGG" id="loa:LOAG_05549"/>
<gene>
    <name evidence="2" type="ORF">LOAG_05549</name>
</gene>
<dbReference type="CTD" id="9942956"/>
<dbReference type="RefSeq" id="XP_003141134.1">
    <property type="nucleotide sequence ID" value="XM_003141086.1"/>
</dbReference>
<evidence type="ECO:0000313" key="2">
    <source>
        <dbReference type="EMBL" id="EFO22938.1"/>
    </source>
</evidence>
<evidence type="ECO:0000256" key="1">
    <source>
        <dbReference type="SAM" id="MobiDB-lite"/>
    </source>
</evidence>
<accession>A0A1S0TZP0</accession>
<dbReference type="GeneID" id="9942956"/>
<organism evidence="2">
    <name type="scientific">Loa loa</name>
    <name type="common">Eye worm</name>
    <name type="synonym">Filaria loa</name>
    <dbReference type="NCBI Taxonomy" id="7209"/>
    <lineage>
        <taxon>Eukaryota</taxon>
        <taxon>Metazoa</taxon>
        <taxon>Ecdysozoa</taxon>
        <taxon>Nematoda</taxon>
        <taxon>Chromadorea</taxon>
        <taxon>Rhabditida</taxon>
        <taxon>Spirurina</taxon>
        <taxon>Spiruromorpha</taxon>
        <taxon>Filarioidea</taxon>
        <taxon>Onchocercidae</taxon>
        <taxon>Loa</taxon>
    </lineage>
</organism>
<dbReference type="EMBL" id="JH712134">
    <property type="protein sequence ID" value="EFO22938.1"/>
    <property type="molecule type" value="Genomic_DNA"/>
</dbReference>
<dbReference type="InParanoid" id="A0A1S0TZP0"/>
<protein>
    <submittedName>
        <fullName evidence="2">Uncharacterized protein</fullName>
    </submittedName>
</protein>
<reference evidence="2" key="1">
    <citation type="submission" date="2012-04" db="EMBL/GenBank/DDBJ databases">
        <title>The Genome Sequence of Loa loa.</title>
        <authorList>
            <consortium name="The Broad Institute Genome Sequencing Platform"/>
            <consortium name="Broad Institute Genome Sequencing Center for Infectious Disease"/>
            <person name="Nutman T.B."/>
            <person name="Fink D.L."/>
            <person name="Russ C."/>
            <person name="Young S."/>
            <person name="Zeng Q."/>
            <person name="Gargeya S."/>
            <person name="Alvarado L."/>
            <person name="Berlin A."/>
            <person name="Chapman S.B."/>
            <person name="Chen Z."/>
            <person name="Freedman E."/>
            <person name="Gellesch M."/>
            <person name="Goldberg J."/>
            <person name="Griggs A."/>
            <person name="Gujja S."/>
            <person name="Heilman E.R."/>
            <person name="Heiman D."/>
            <person name="Howarth C."/>
            <person name="Mehta T."/>
            <person name="Neiman D."/>
            <person name="Pearson M."/>
            <person name="Roberts A."/>
            <person name="Saif S."/>
            <person name="Shea T."/>
            <person name="Shenoy N."/>
            <person name="Sisk P."/>
            <person name="Stolte C."/>
            <person name="Sykes S."/>
            <person name="White J."/>
            <person name="Yandava C."/>
            <person name="Haas B."/>
            <person name="Henn M.R."/>
            <person name="Nusbaum C."/>
            <person name="Birren B."/>
        </authorList>
    </citation>
    <scope>NUCLEOTIDE SEQUENCE [LARGE SCALE GENOMIC DNA]</scope>
</reference>
<sequence>MSCSLHSSYPIPASDNTSHCCCPHYENYDWFGAGDAATATTTTTTTTTSDDDDNGGGGGNGSDDDSDGGIGGTTYYYYHYYCYKCCYAVSCSSIPDFRNEKRKSA</sequence>
<proteinExistence type="predicted"/>
<feature type="region of interest" description="Disordered" evidence="1">
    <location>
        <begin position="42"/>
        <end position="69"/>
    </location>
</feature>